<dbReference type="InterPro" id="IPR010994">
    <property type="entry name" value="RuvA_2-like"/>
</dbReference>
<dbReference type="SMART" id="SM00292">
    <property type="entry name" value="BRCT"/>
    <property type="match status" value="1"/>
</dbReference>
<evidence type="ECO:0000256" key="14">
    <source>
        <dbReference type="HAMAP-Rule" id="MF_01588"/>
    </source>
</evidence>
<keyword evidence="14" id="KW-0464">Manganese</keyword>
<reference evidence="17 18" key="1">
    <citation type="journal article" date="2016" name="Nat. Commun.">
        <title>Thousands of microbial genomes shed light on interconnected biogeochemical processes in an aquifer system.</title>
        <authorList>
            <person name="Anantharaman K."/>
            <person name="Brown C.T."/>
            <person name="Hug L.A."/>
            <person name="Sharon I."/>
            <person name="Castelle C.J."/>
            <person name="Probst A.J."/>
            <person name="Thomas B.C."/>
            <person name="Singh A."/>
            <person name="Wilkins M.J."/>
            <person name="Karaoz U."/>
            <person name="Brodie E.L."/>
            <person name="Williams K.H."/>
            <person name="Hubbard S.S."/>
            <person name="Banfield J.F."/>
        </authorList>
    </citation>
    <scope>NUCLEOTIDE SEQUENCE [LARGE SCALE GENOMIC DNA]</scope>
</reference>
<dbReference type="AlphaFoldDB" id="A0A1G2PAD5"/>
<keyword evidence="5 14" id="KW-0235">DNA replication</keyword>
<dbReference type="EC" id="6.5.1.2" evidence="2 14"/>
<dbReference type="Gene3D" id="1.10.287.610">
    <property type="entry name" value="Helix hairpin bin"/>
    <property type="match status" value="1"/>
</dbReference>
<feature type="binding site" evidence="14">
    <location>
        <position position="295"/>
    </location>
    <ligand>
        <name>NAD(+)</name>
        <dbReference type="ChEBI" id="CHEBI:57540"/>
    </ligand>
</feature>
<comment type="catalytic activity">
    <reaction evidence="12 14">
        <text>NAD(+) + (deoxyribonucleotide)n-3'-hydroxyl + 5'-phospho-(deoxyribonucleotide)m = (deoxyribonucleotide)n+m + AMP + beta-nicotinamide D-nucleotide.</text>
        <dbReference type="EC" id="6.5.1.2"/>
    </reaction>
</comment>
<dbReference type="InterPro" id="IPR001679">
    <property type="entry name" value="DNA_ligase"/>
</dbReference>
<dbReference type="Pfam" id="PF12826">
    <property type="entry name" value="HHH_2"/>
    <property type="match status" value="1"/>
</dbReference>
<dbReference type="PANTHER" id="PTHR23389">
    <property type="entry name" value="CHROMOSOME TRANSMISSION FIDELITY FACTOR 18"/>
    <property type="match status" value="1"/>
</dbReference>
<feature type="domain" description="BRCT" evidence="16">
    <location>
        <begin position="600"/>
        <end position="671"/>
    </location>
</feature>
<dbReference type="InterPro" id="IPR013840">
    <property type="entry name" value="DNAligase_N"/>
</dbReference>
<dbReference type="Pfam" id="PF00533">
    <property type="entry name" value="BRCT"/>
    <property type="match status" value="1"/>
</dbReference>
<keyword evidence="10 14" id="KW-0520">NAD</keyword>
<feature type="binding site" evidence="14">
    <location>
        <begin position="86"/>
        <end position="87"/>
    </location>
    <ligand>
        <name>NAD(+)</name>
        <dbReference type="ChEBI" id="CHEBI:57540"/>
    </ligand>
</feature>
<dbReference type="GO" id="GO:0003911">
    <property type="term" value="F:DNA ligase (NAD+) activity"/>
    <property type="evidence" value="ECO:0007669"/>
    <property type="project" value="UniProtKB-UniRule"/>
</dbReference>
<feature type="binding site" evidence="14">
    <location>
        <position position="145"/>
    </location>
    <ligand>
        <name>NAD(+)</name>
        <dbReference type="ChEBI" id="CHEBI:57540"/>
    </ligand>
</feature>
<organism evidence="17 18">
    <name type="scientific">Candidatus Taylorbacteria bacterium RIFCSPLOWO2_12_FULL_47_20</name>
    <dbReference type="NCBI Taxonomy" id="1802335"/>
    <lineage>
        <taxon>Bacteria</taxon>
        <taxon>Candidatus Tayloriibacteriota</taxon>
    </lineage>
</organism>
<evidence type="ECO:0000256" key="12">
    <source>
        <dbReference type="ARBA" id="ARBA00034005"/>
    </source>
</evidence>
<feature type="binding site" evidence="14">
    <location>
        <position position="319"/>
    </location>
    <ligand>
        <name>NAD(+)</name>
        <dbReference type="ChEBI" id="CHEBI:57540"/>
    </ligand>
</feature>
<protein>
    <recommendedName>
        <fullName evidence="3 14">DNA ligase</fullName>
        <ecNumber evidence="2 14">6.5.1.2</ecNumber>
    </recommendedName>
    <alternativeName>
        <fullName evidence="14">Polydeoxyribonucleotide synthase [NAD(+)]</fullName>
    </alternativeName>
</protein>
<dbReference type="Proteomes" id="UP000176881">
    <property type="component" value="Unassembled WGS sequence"/>
</dbReference>
<dbReference type="HAMAP" id="MF_01588">
    <property type="entry name" value="DNA_ligase_A"/>
    <property type="match status" value="1"/>
</dbReference>
<comment type="similarity">
    <text evidence="13 14">Belongs to the NAD-dependent DNA ligase family. LigA subfamily.</text>
</comment>
<keyword evidence="8 14" id="KW-0862">Zinc</keyword>
<dbReference type="PANTHER" id="PTHR23389:SF9">
    <property type="entry name" value="DNA LIGASE"/>
    <property type="match status" value="1"/>
</dbReference>
<dbReference type="STRING" id="1802335.A3G59_01870"/>
<dbReference type="NCBIfam" id="NF005932">
    <property type="entry name" value="PRK07956.1"/>
    <property type="match status" value="1"/>
</dbReference>
<dbReference type="NCBIfam" id="TIGR00575">
    <property type="entry name" value="dnlj"/>
    <property type="match status" value="1"/>
</dbReference>
<dbReference type="Pfam" id="PF14520">
    <property type="entry name" value="HHH_5"/>
    <property type="match status" value="1"/>
</dbReference>
<dbReference type="SUPFAM" id="SSF50249">
    <property type="entry name" value="Nucleic acid-binding proteins"/>
    <property type="match status" value="1"/>
</dbReference>
<evidence type="ECO:0000256" key="1">
    <source>
        <dbReference type="ARBA" id="ARBA00004067"/>
    </source>
</evidence>
<keyword evidence="4 14" id="KW-0436">Ligase</keyword>
<dbReference type="InterPro" id="IPR003583">
    <property type="entry name" value="Hlx-hairpin-Hlx_DNA-bd_motif"/>
</dbReference>
<dbReference type="EMBL" id="MHSN01000009">
    <property type="protein sequence ID" value="OHA45295.1"/>
    <property type="molecule type" value="Genomic_DNA"/>
</dbReference>
<dbReference type="Gene3D" id="3.40.50.10190">
    <property type="entry name" value="BRCT domain"/>
    <property type="match status" value="1"/>
</dbReference>
<dbReference type="PROSITE" id="PS50172">
    <property type="entry name" value="BRCT"/>
    <property type="match status" value="1"/>
</dbReference>
<comment type="function">
    <text evidence="1 14">DNA ligase that catalyzes the formation of phosphodiester linkages between 5'-phosphoryl and 3'-hydroxyl groups in double-stranded DNA using NAD as a coenzyme and as the energy source for the reaction. It is essential for DNA replication and repair of damaged DNA.</text>
</comment>
<sequence length="671" mass="74812">MANFIPDDVKKRVLVLREAIEKYRYEYHVLDKSEISAEALDSLKHELSSLEKEYPELLTSDSPSMRVAGEPLPEFKKIKHKVTQWSFNDVFDEGEFLDFDARVKRFLKQAGQENARPDYVCELKIDGLKLILEYEKGFLRTAATRGNGLVGEDVTSNIRTIESVPLRLREEADAIVEGEVWMGREQLKRLNDERAGKGEEPFANPRNAAAGSIRQLDPKIAASRKLSTFIYDLSMYSGKMPENQEDELGLLSALGFKVNKNFEHCAGPDEVISYWKKWQKLSEKQDYQIDGVVIKLNSRRYQELLGYTGKAPRWGVAFKFPPEQVTTIVEDIIFQVGRTAVITPVAILRPVSVAGTTVSRATLHNEDEIKRLDVRVGDTVILQKAGDVIPDVVKVLKELRTGKEKPFVWPARVAQCGGDGRIERIPGQAAWRCADKKSGAAERRKLYYFAGKQAFDIEHLGPKNIDLLLENHLISSSSDIFSLEKGDLLSLPRFGEKSADNLLASVEKARNVTLARLLVSLSIPQVGEETAEEVARHFGSIDKILSAGRDDFDAIKNVGPVVSQSLANWFAGSGNRRTLNKLLKEVRVENPEKSAGRGKLSGMTFVLTGTLQTLSRDEAKRRIKENGGNVASAVSSKTNFVVAGENPGSKLDNAEHLGVKVVSEDDFLRML</sequence>
<evidence type="ECO:0000256" key="5">
    <source>
        <dbReference type="ARBA" id="ARBA00022705"/>
    </source>
</evidence>
<dbReference type="Gene3D" id="2.40.50.140">
    <property type="entry name" value="Nucleic acid-binding proteins"/>
    <property type="match status" value="1"/>
</dbReference>
<feature type="coiled-coil region" evidence="15">
    <location>
        <begin position="33"/>
        <end position="60"/>
    </location>
</feature>
<dbReference type="GO" id="GO:0046872">
    <property type="term" value="F:metal ion binding"/>
    <property type="evidence" value="ECO:0007669"/>
    <property type="project" value="UniProtKB-KW"/>
</dbReference>
<evidence type="ECO:0000256" key="2">
    <source>
        <dbReference type="ARBA" id="ARBA00012722"/>
    </source>
</evidence>
<evidence type="ECO:0000256" key="11">
    <source>
        <dbReference type="ARBA" id="ARBA00023204"/>
    </source>
</evidence>
<dbReference type="Gene3D" id="3.30.470.30">
    <property type="entry name" value="DNA ligase/mRNA capping enzyme"/>
    <property type="match status" value="1"/>
</dbReference>
<dbReference type="CDD" id="cd17748">
    <property type="entry name" value="BRCT_DNA_ligase_like"/>
    <property type="match status" value="1"/>
</dbReference>
<feature type="binding site" evidence="14">
    <location>
        <position position="122"/>
    </location>
    <ligand>
        <name>NAD(+)</name>
        <dbReference type="ChEBI" id="CHEBI:57540"/>
    </ligand>
</feature>
<dbReference type="SUPFAM" id="SSF47781">
    <property type="entry name" value="RuvA domain 2-like"/>
    <property type="match status" value="1"/>
</dbReference>
<evidence type="ECO:0000256" key="9">
    <source>
        <dbReference type="ARBA" id="ARBA00022842"/>
    </source>
</evidence>
<dbReference type="InterPro" id="IPR036420">
    <property type="entry name" value="BRCT_dom_sf"/>
</dbReference>
<evidence type="ECO:0000313" key="17">
    <source>
        <dbReference type="EMBL" id="OHA45295.1"/>
    </source>
</evidence>
<dbReference type="FunFam" id="2.40.50.140:FF:000012">
    <property type="entry name" value="DNA ligase"/>
    <property type="match status" value="1"/>
</dbReference>
<comment type="caution">
    <text evidence="14">Lacks conserved residue(s) required for the propagation of feature annotation.</text>
</comment>
<dbReference type="InterPro" id="IPR012340">
    <property type="entry name" value="NA-bd_OB-fold"/>
</dbReference>
<evidence type="ECO:0000256" key="13">
    <source>
        <dbReference type="ARBA" id="ARBA00060881"/>
    </source>
</evidence>
<evidence type="ECO:0000256" key="3">
    <source>
        <dbReference type="ARBA" id="ARBA00013308"/>
    </source>
</evidence>
<dbReference type="InterPro" id="IPR013839">
    <property type="entry name" value="DNAligase_adenylation"/>
</dbReference>
<evidence type="ECO:0000256" key="6">
    <source>
        <dbReference type="ARBA" id="ARBA00022723"/>
    </source>
</evidence>
<dbReference type="SMART" id="SM00532">
    <property type="entry name" value="LIGANc"/>
    <property type="match status" value="1"/>
</dbReference>
<keyword evidence="7 14" id="KW-0227">DNA damage</keyword>
<dbReference type="SMART" id="SM00278">
    <property type="entry name" value="HhH1"/>
    <property type="match status" value="3"/>
</dbReference>
<feature type="binding site" evidence="14">
    <location>
        <position position="179"/>
    </location>
    <ligand>
        <name>NAD(+)</name>
        <dbReference type="ChEBI" id="CHEBI:57540"/>
    </ligand>
</feature>
<dbReference type="SUPFAM" id="SSF52113">
    <property type="entry name" value="BRCT domain"/>
    <property type="match status" value="1"/>
</dbReference>
<feature type="active site" description="N6-AMP-lysine intermediate" evidence="14">
    <location>
        <position position="124"/>
    </location>
</feature>
<dbReference type="GO" id="GO:0005829">
    <property type="term" value="C:cytosol"/>
    <property type="evidence" value="ECO:0007669"/>
    <property type="project" value="TreeGrafter"/>
</dbReference>
<dbReference type="SUPFAM" id="SSF56091">
    <property type="entry name" value="DNA ligase/mRNA capping enzyme, catalytic domain"/>
    <property type="match status" value="1"/>
</dbReference>
<gene>
    <name evidence="14" type="primary">ligA</name>
    <name evidence="17" type="ORF">A3G59_01870</name>
</gene>
<keyword evidence="15" id="KW-0175">Coiled coil</keyword>
<dbReference type="InterPro" id="IPR001357">
    <property type="entry name" value="BRCT_dom"/>
</dbReference>
<dbReference type="GO" id="GO:0006281">
    <property type="term" value="P:DNA repair"/>
    <property type="evidence" value="ECO:0007669"/>
    <property type="project" value="UniProtKB-KW"/>
</dbReference>
<proteinExistence type="inferred from homology"/>
<evidence type="ECO:0000259" key="16">
    <source>
        <dbReference type="PROSITE" id="PS50172"/>
    </source>
</evidence>
<dbReference type="Gene3D" id="1.10.150.20">
    <property type="entry name" value="5' to 3' exonuclease, C-terminal subdomain"/>
    <property type="match status" value="2"/>
</dbReference>
<name>A0A1G2PAD5_9BACT</name>
<dbReference type="InterPro" id="IPR041663">
    <property type="entry name" value="DisA/LigA_HHH"/>
</dbReference>
<dbReference type="CDD" id="cd00114">
    <property type="entry name" value="LIGANc"/>
    <property type="match status" value="1"/>
</dbReference>
<dbReference type="InterPro" id="IPR004150">
    <property type="entry name" value="NAD_DNA_ligase_OB"/>
</dbReference>
<dbReference type="PIRSF" id="PIRSF001604">
    <property type="entry name" value="LigA"/>
    <property type="match status" value="1"/>
</dbReference>
<dbReference type="Pfam" id="PF01653">
    <property type="entry name" value="DNA_ligase_aden"/>
    <property type="match status" value="1"/>
</dbReference>
<evidence type="ECO:0000256" key="15">
    <source>
        <dbReference type="SAM" id="Coils"/>
    </source>
</evidence>
<feature type="binding site" evidence="14">
    <location>
        <position position="416"/>
    </location>
    <ligand>
        <name>Zn(2+)</name>
        <dbReference type="ChEBI" id="CHEBI:29105"/>
    </ligand>
</feature>
<comment type="cofactor">
    <cofactor evidence="14">
        <name>Mg(2+)</name>
        <dbReference type="ChEBI" id="CHEBI:18420"/>
    </cofactor>
    <cofactor evidence="14">
        <name>Mn(2+)</name>
        <dbReference type="ChEBI" id="CHEBI:29035"/>
    </cofactor>
</comment>
<evidence type="ECO:0000256" key="7">
    <source>
        <dbReference type="ARBA" id="ARBA00022763"/>
    </source>
</evidence>
<dbReference type="GO" id="GO:0006260">
    <property type="term" value="P:DNA replication"/>
    <property type="evidence" value="ECO:0007669"/>
    <property type="project" value="UniProtKB-KW"/>
</dbReference>
<evidence type="ECO:0000256" key="8">
    <source>
        <dbReference type="ARBA" id="ARBA00022833"/>
    </source>
</evidence>
<evidence type="ECO:0000256" key="4">
    <source>
        <dbReference type="ARBA" id="ARBA00022598"/>
    </source>
</evidence>
<keyword evidence="11 14" id="KW-0234">DNA repair</keyword>
<evidence type="ECO:0000313" key="18">
    <source>
        <dbReference type="Proteomes" id="UP000176881"/>
    </source>
</evidence>
<keyword evidence="6 14" id="KW-0479">Metal-binding</keyword>
<accession>A0A1G2PAD5</accession>
<keyword evidence="9 14" id="KW-0460">Magnesium</keyword>
<dbReference type="Pfam" id="PF03120">
    <property type="entry name" value="OB_DNA_ligase"/>
    <property type="match status" value="1"/>
</dbReference>
<dbReference type="GO" id="GO:0003677">
    <property type="term" value="F:DNA binding"/>
    <property type="evidence" value="ECO:0007669"/>
    <property type="project" value="InterPro"/>
</dbReference>
<comment type="caution">
    <text evidence="17">The sequence shown here is derived from an EMBL/GenBank/DDBJ whole genome shotgun (WGS) entry which is preliminary data.</text>
</comment>
<evidence type="ECO:0000256" key="10">
    <source>
        <dbReference type="ARBA" id="ARBA00023027"/>
    </source>
</evidence>